<dbReference type="InterPro" id="IPR041468">
    <property type="entry name" value="HTH_ParB/Spo0J"/>
</dbReference>
<dbReference type="SMART" id="SM00470">
    <property type="entry name" value="ParB"/>
    <property type="match status" value="1"/>
</dbReference>
<dbReference type="SUPFAM" id="SSF110849">
    <property type="entry name" value="ParB/Sulfiredoxin"/>
    <property type="match status" value="1"/>
</dbReference>
<reference evidence="6 7" key="1">
    <citation type="submission" date="2018-05" db="EMBL/GenBank/DDBJ databases">
        <title>Reference genomes for bee gut microbiota database.</title>
        <authorList>
            <person name="Ellegaard K.M."/>
        </authorList>
    </citation>
    <scope>NUCLEOTIDE SEQUENCE [LARGE SCALE GENOMIC DNA]</scope>
    <source>
        <strain evidence="6 7">ESL0284</strain>
    </source>
</reference>
<dbReference type="Pfam" id="PF23552">
    <property type="entry name" value="ParB_C"/>
    <property type="match status" value="1"/>
</dbReference>
<comment type="similarity">
    <text evidence="1">Belongs to the ParB family.</text>
</comment>
<accession>A0A318NBS7</accession>
<name>A0A318NBS7_9PROT</name>
<evidence type="ECO:0000259" key="5">
    <source>
        <dbReference type="SMART" id="SM00470"/>
    </source>
</evidence>
<dbReference type="Gene3D" id="3.90.1530.30">
    <property type="match status" value="1"/>
</dbReference>
<comment type="caution">
    <text evidence="6">The sequence shown here is derived from an EMBL/GenBank/DDBJ whole genome shotgun (WGS) entry which is preliminary data.</text>
</comment>
<dbReference type="Pfam" id="PF17762">
    <property type="entry name" value="HTH_ParB"/>
    <property type="match status" value="1"/>
</dbReference>
<evidence type="ECO:0000313" key="7">
    <source>
        <dbReference type="Proteomes" id="UP000247565"/>
    </source>
</evidence>
<dbReference type="FunFam" id="3.90.1530.30:FF:000001">
    <property type="entry name" value="Chromosome partitioning protein ParB"/>
    <property type="match status" value="1"/>
</dbReference>
<dbReference type="InterPro" id="IPR004437">
    <property type="entry name" value="ParB/RepB/Spo0J"/>
</dbReference>
<dbReference type="SUPFAM" id="SSF109709">
    <property type="entry name" value="KorB DNA-binding domain-like"/>
    <property type="match status" value="1"/>
</dbReference>
<dbReference type="RefSeq" id="WP_110439155.1">
    <property type="nucleotide sequence ID" value="NZ_CP033087.1"/>
</dbReference>
<dbReference type="OrthoDB" id="9802051at2"/>
<keyword evidence="2" id="KW-0159">Chromosome partition</keyword>
<dbReference type="GO" id="GO:0003677">
    <property type="term" value="F:DNA binding"/>
    <property type="evidence" value="ECO:0007669"/>
    <property type="project" value="UniProtKB-KW"/>
</dbReference>
<feature type="domain" description="ParB-like N-terminal" evidence="5">
    <location>
        <begin position="46"/>
        <end position="138"/>
    </location>
</feature>
<dbReference type="EMBL" id="QGLT01000003">
    <property type="protein sequence ID" value="PXZ00232.1"/>
    <property type="molecule type" value="Genomic_DNA"/>
</dbReference>
<evidence type="ECO:0000256" key="1">
    <source>
        <dbReference type="ARBA" id="ARBA00006295"/>
    </source>
</evidence>
<dbReference type="CDD" id="cd16393">
    <property type="entry name" value="SPO0J_N"/>
    <property type="match status" value="1"/>
</dbReference>
<gene>
    <name evidence="6" type="ORF">DK869_06240</name>
</gene>
<dbReference type="GO" id="GO:0007059">
    <property type="term" value="P:chromosome segregation"/>
    <property type="evidence" value="ECO:0007669"/>
    <property type="project" value="UniProtKB-KW"/>
</dbReference>
<comment type="function">
    <text evidence="4">Involved in chromosome partition. Localize to both poles of the predivisional cell following completion of DNA replication. Binds to the DNA origin of replication.</text>
</comment>
<dbReference type="FunFam" id="1.10.10.2830:FF:000001">
    <property type="entry name" value="Chromosome partitioning protein ParB"/>
    <property type="match status" value="1"/>
</dbReference>
<dbReference type="AlphaFoldDB" id="A0A318NBS7"/>
<dbReference type="GO" id="GO:0045881">
    <property type="term" value="P:positive regulation of sporulation resulting in formation of a cellular spore"/>
    <property type="evidence" value="ECO:0007669"/>
    <property type="project" value="TreeGrafter"/>
</dbReference>
<dbReference type="InterPro" id="IPR036086">
    <property type="entry name" value="ParB/Sulfiredoxin_sf"/>
</dbReference>
<keyword evidence="7" id="KW-1185">Reference proteome</keyword>
<evidence type="ECO:0000256" key="4">
    <source>
        <dbReference type="ARBA" id="ARBA00025472"/>
    </source>
</evidence>
<evidence type="ECO:0000256" key="2">
    <source>
        <dbReference type="ARBA" id="ARBA00022829"/>
    </source>
</evidence>
<dbReference type="NCBIfam" id="TIGR00180">
    <property type="entry name" value="parB_part"/>
    <property type="match status" value="1"/>
</dbReference>
<dbReference type="GeneID" id="83703681"/>
<sequence length="300" mass="33662">MKGKKRDQGKIRLGRGLAALLGESVKDEDNQKDIGSDLGISDLKMQILPIDIIEPGPFQPRQIMQPEALQELADSIRQHGILQPLLVKEKDTQKGQYQIVAGERRWRAAQLAMIDEVPVRICSFTDKDAMAVALVENLQRTDLNIIEEAEGFSRLLNEFNLTQDELSSALGKSRSHIANIIRLLQLPDEIINYLKNGILTPGHARALLMHPDPVSAAKEIIQDDLTVRQTEALVKNAKAVNKNLHLKKKPIDPEIESLEKDLRGRLGFNVKIQFDGKGGSLKIFYKSLEQFDEILTLLKN</sequence>
<dbReference type="Pfam" id="PF02195">
    <property type="entry name" value="ParB_N"/>
    <property type="match status" value="1"/>
</dbReference>
<dbReference type="InterPro" id="IPR057240">
    <property type="entry name" value="ParB_dimer_C"/>
</dbReference>
<dbReference type="InterPro" id="IPR003115">
    <property type="entry name" value="ParB_N"/>
</dbReference>
<protein>
    <submittedName>
        <fullName evidence="6">Chromosome partitioning protein ParB</fullName>
    </submittedName>
</protein>
<proteinExistence type="inferred from homology"/>
<organism evidence="6 7">
    <name type="scientific">Commensalibacter melissae</name>
    <dbReference type="NCBI Taxonomy" id="2070537"/>
    <lineage>
        <taxon>Bacteria</taxon>
        <taxon>Pseudomonadati</taxon>
        <taxon>Pseudomonadota</taxon>
        <taxon>Alphaproteobacteria</taxon>
        <taxon>Acetobacterales</taxon>
        <taxon>Acetobacteraceae</taxon>
    </lineage>
</organism>
<dbReference type="Gene3D" id="1.10.10.2830">
    <property type="match status" value="1"/>
</dbReference>
<dbReference type="PANTHER" id="PTHR33375:SF1">
    <property type="entry name" value="CHROMOSOME-PARTITIONING PROTEIN PARB-RELATED"/>
    <property type="match status" value="1"/>
</dbReference>
<keyword evidence="3" id="KW-0238">DNA-binding</keyword>
<dbReference type="PANTHER" id="PTHR33375">
    <property type="entry name" value="CHROMOSOME-PARTITIONING PROTEIN PARB-RELATED"/>
    <property type="match status" value="1"/>
</dbReference>
<dbReference type="GO" id="GO:0005694">
    <property type="term" value="C:chromosome"/>
    <property type="evidence" value="ECO:0007669"/>
    <property type="project" value="TreeGrafter"/>
</dbReference>
<dbReference type="Proteomes" id="UP000247565">
    <property type="component" value="Unassembled WGS sequence"/>
</dbReference>
<dbReference type="InterPro" id="IPR050336">
    <property type="entry name" value="Chromosome_partition/occlusion"/>
</dbReference>
<evidence type="ECO:0000313" key="6">
    <source>
        <dbReference type="EMBL" id="PXZ00232.1"/>
    </source>
</evidence>
<evidence type="ECO:0000256" key="3">
    <source>
        <dbReference type="ARBA" id="ARBA00023125"/>
    </source>
</evidence>